<protein>
    <submittedName>
        <fullName evidence="1">Uncharacterized protein</fullName>
    </submittedName>
</protein>
<dbReference type="Proteomes" id="UP000326759">
    <property type="component" value="Unassembled WGS sequence"/>
</dbReference>
<reference evidence="1 2" key="1">
    <citation type="journal article" date="2019" name="PLoS Biol.">
        <title>Sex chromosomes control vertical transmission of feminizing Wolbachia symbionts in an isopod.</title>
        <authorList>
            <person name="Becking T."/>
            <person name="Chebbi M.A."/>
            <person name="Giraud I."/>
            <person name="Moumen B."/>
            <person name="Laverre T."/>
            <person name="Caubet Y."/>
            <person name="Peccoud J."/>
            <person name="Gilbert C."/>
            <person name="Cordaux R."/>
        </authorList>
    </citation>
    <scope>NUCLEOTIDE SEQUENCE [LARGE SCALE GENOMIC DNA]</scope>
    <source>
        <strain evidence="1">ANa2</strain>
        <tissue evidence="1">Whole body excluding digestive tract and cuticle</tissue>
    </source>
</reference>
<sequence length="120" mass="13782">MADTTSNTPEKKKDSFVDIETEESIQTLRKWASKTTFVSSPFVYLFLPWHVIAKSPETFDILKEKLPEVLELANEGNFEEAAKTLRSLPVIGEFLGDLIDEFDLNDFNEVYDYVQSLLEN</sequence>
<name>A0A5N5TEU7_9CRUS</name>
<evidence type="ECO:0000313" key="2">
    <source>
        <dbReference type="Proteomes" id="UP000326759"/>
    </source>
</evidence>
<comment type="caution">
    <text evidence="1">The sequence shown here is derived from an EMBL/GenBank/DDBJ whole genome shotgun (WGS) entry which is preliminary data.</text>
</comment>
<organism evidence="1 2">
    <name type="scientific">Armadillidium nasatum</name>
    <dbReference type="NCBI Taxonomy" id="96803"/>
    <lineage>
        <taxon>Eukaryota</taxon>
        <taxon>Metazoa</taxon>
        <taxon>Ecdysozoa</taxon>
        <taxon>Arthropoda</taxon>
        <taxon>Crustacea</taxon>
        <taxon>Multicrustacea</taxon>
        <taxon>Malacostraca</taxon>
        <taxon>Eumalacostraca</taxon>
        <taxon>Peracarida</taxon>
        <taxon>Isopoda</taxon>
        <taxon>Oniscidea</taxon>
        <taxon>Crinocheta</taxon>
        <taxon>Armadillidiidae</taxon>
        <taxon>Armadillidium</taxon>
    </lineage>
</organism>
<proteinExistence type="predicted"/>
<dbReference type="AlphaFoldDB" id="A0A5N5TEU7"/>
<keyword evidence="2" id="KW-1185">Reference proteome</keyword>
<evidence type="ECO:0000313" key="1">
    <source>
        <dbReference type="EMBL" id="KAB7504757.1"/>
    </source>
</evidence>
<gene>
    <name evidence="1" type="ORF">Anas_13472</name>
</gene>
<accession>A0A5N5TEU7</accession>
<dbReference type="EMBL" id="SEYY01002463">
    <property type="protein sequence ID" value="KAB7504757.1"/>
    <property type="molecule type" value="Genomic_DNA"/>
</dbReference>